<dbReference type="Proteomes" id="UP000255129">
    <property type="component" value="Unassembled WGS sequence"/>
</dbReference>
<reference evidence="1 2" key="1">
    <citation type="submission" date="2018-06" db="EMBL/GenBank/DDBJ databases">
        <authorList>
            <consortium name="Pathogen Informatics"/>
            <person name="Doyle S."/>
        </authorList>
    </citation>
    <scope>NUCLEOTIDE SEQUENCE [LARGE SCALE GENOMIC DNA]</scope>
    <source>
        <strain evidence="1 2">NCTC12026</strain>
    </source>
</reference>
<name>A0A379G466_9GAMM</name>
<organism evidence="1 2">
    <name type="scientific">Providencia rustigianii</name>
    <dbReference type="NCBI Taxonomy" id="158850"/>
    <lineage>
        <taxon>Bacteria</taxon>
        <taxon>Pseudomonadati</taxon>
        <taxon>Pseudomonadota</taxon>
        <taxon>Gammaproteobacteria</taxon>
        <taxon>Enterobacterales</taxon>
        <taxon>Morganellaceae</taxon>
        <taxon>Providencia</taxon>
    </lineage>
</organism>
<dbReference type="EMBL" id="UGUA01000002">
    <property type="protein sequence ID" value="SUC35737.1"/>
    <property type="molecule type" value="Genomic_DNA"/>
</dbReference>
<evidence type="ECO:0000313" key="2">
    <source>
        <dbReference type="Proteomes" id="UP000255129"/>
    </source>
</evidence>
<protein>
    <submittedName>
        <fullName evidence="1">Uncharacterized protein</fullName>
    </submittedName>
</protein>
<sequence length="42" mass="5090">MLLIFINSIPKRQFIFLHLSYYSFEINVLLKRSKHPLIIKNT</sequence>
<accession>A0A379G466</accession>
<dbReference type="AlphaFoldDB" id="A0A379G466"/>
<gene>
    <name evidence="1" type="ORF">NCTC12026_02137</name>
</gene>
<proteinExistence type="predicted"/>
<evidence type="ECO:0000313" key="1">
    <source>
        <dbReference type="EMBL" id="SUC35737.1"/>
    </source>
</evidence>